<dbReference type="PANTHER" id="PTHR33334">
    <property type="entry name" value="PROTEIN LNK1"/>
    <property type="match status" value="1"/>
</dbReference>
<dbReference type="EMBL" id="JBFOLK010000014">
    <property type="protein sequence ID" value="KAL2461100.1"/>
    <property type="molecule type" value="Genomic_DNA"/>
</dbReference>
<accession>A0ABD1PB32</accession>
<evidence type="ECO:0008006" key="4">
    <source>
        <dbReference type="Google" id="ProtNLM"/>
    </source>
</evidence>
<proteinExistence type="predicted"/>
<sequence>MAYPKGLTFSNLPNIPSIKATVETNDKGLLRQFRYCAFIHCKLSNRCEFYKFKGLSLLVFSRHIILKKFHNSTLFWFFNLHLTQVIILMGYSMDWYSGSDIEDLVVPQDKEMSDMLPSPYSLSPWEKATFGSFNSPKKCSVAGMEELLLSGTTFSNEVDQLYSSSVCIGLHRDIFQRSAYDLQLNDFARFDEADDIFLHSLLEENGSGIHAAGSVNFSPTSSNDNVMPSNLSRDLISESKTVQDHIDDTGHSKDLKKYAFSVSADCKNEANDDPFSLEKAMEVDIPLSLEHKSADKHITEEETSLEESVYLELRSLTMQLTENTRTCLRDALYRLAENSKHEETNHIQDGNEASEESSPTTYSEASRLGDTEACEESTNVIDRTVASLLFNNNVFCNPALIEREDEVECSFYNHNPCFSTSSHGAVPGGDAEVPTFYSPTAMDLLSSQRKFGT</sequence>
<dbReference type="AlphaFoldDB" id="A0ABD1PB32"/>
<evidence type="ECO:0000313" key="3">
    <source>
        <dbReference type="Proteomes" id="UP001604336"/>
    </source>
</evidence>
<dbReference type="InterPro" id="IPR039928">
    <property type="entry name" value="LNK"/>
</dbReference>
<feature type="region of interest" description="Disordered" evidence="1">
    <location>
        <begin position="341"/>
        <end position="373"/>
    </location>
</feature>
<evidence type="ECO:0000256" key="1">
    <source>
        <dbReference type="SAM" id="MobiDB-lite"/>
    </source>
</evidence>
<comment type="caution">
    <text evidence="2">The sequence shown here is derived from an EMBL/GenBank/DDBJ whole genome shotgun (WGS) entry which is preliminary data.</text>
</comment>
<gene>
    <name evidence="2" type="ORF">Adt_44520</name>
</gene>
<protein>
    <recommendedName>
        <fullName evidence="4">Protein LNK3</fullName>
    </recommendedName>
</protein>
<evidence type="ECO:0000313" key="2">
    <source>
        <dbReference type="EMBL" id="KAL2461100.1"/>
    </source>
</evidence>
<name>A0ABD1PB32_9LAMI</name>
<reference evidence="3" key="1">
    <citation type="submission" date="2024-07" db="EMBL/GenBank/DDBJ databases">
        <title>Two chromosome-level genome assemblies of Korean endemic species Abeliophyllum distichum and Forsythia ovata (Oleaceae).</title>
        <authorList>
            <person name="Jang H."/>
        </authorList>
    </citation>
    <scope>NUCLEOTIDE SEQUENCE [LARGE SCALE GENOMIC DNA]</scope>
</reference>
<keyword evidence="3" id="KW-1185">Reference proteome</keyword>
<dbReference type="Proteomes" id="UP001604336">
    <property type="component" value="Unassembled WGS sequence"/>
</dbReference>
<dbReference type="PANTHER" id="PTHR33334:SF10">
    <property type="entry name" value="PROTEIN LNK4"/>
    <property type="match status" value="1"/>
</dbReference>
<organism evidence="2 3">
    <name type="scientific">Abeliophyllum distichum</name>
    <dbReference type="NCBI Taxonomy" id="126358"/>
    <lineage>
        <taxon>Eukaryota</taxon>
        <taxon>Viridiplantae</taxon>
        <taxon>Streptophyta</taxon>
        <taxon>Embryophyta</taxon>
        <taxon>Tracheophyta</taxon>
        <taxon>Spermatophyta</taxon>
        <taxon>Magnoliopsida</taxon>
        <taxon>eudicotyledons</taxon>
        <taxon>Gunneridae</taxon>
        <taxon>Pentapetalae</taxon>
        <taxon>asterids</taxon>
        <taxon>lamiids</taxon>
        <taxon>Lamiales</taxon>
        <taxon>Oleaceae</taxon>
        <taxon>Forsythieae</taxon>
        <taxon>Abeliophyllum</taxon>
    </lineage>
</organism>